<dbReference type="PANTHER" id="PTHR10544">
    <property type="entry name" value="60S RIBOSOMAL PROTEIN L28"/>
    <property type="match status" value="1"/>
</dbReference>
<dbReference type="GO" id="GO:0006412">
    <property type="term" value="P:translation"/>
    <property type="evidence" value="ECO:0007669"/>
    <property type="project" value="InterPro"/>
</dbReference>
<dbReference type="Pfam" id="PF01778">
    <property type="entry name" value="Ribosomal_L28e"/>
    <property type="match status" value="1"/>
</dbReference>
<organism evidence="6 7">
    <name type="scientific">Orbilia oligospora</name>
    <name type="common">Nematode-trapping fungus</name>
    <name type="synonym">Arthrobotrys oligospora</name>
    <dbReference type="NCBI Taxonomy" id="2813651"/>
    <lineage>
        <taxon>Eukaryota</taxon>
        <taxon>Fungi</taxon>
        <taxon>Dikarya</taxon>
        <taxon>Ascomycota</taxon>
        <taxon>Pezizomycotina</taxon>
        <taxon>Orbiliomycetes</taxon>
        <taxon>Orbiliales</taxon>
        <taxon>Orbiliaceae</taxon>
        <taxon>Orbilia</taxon>
    </lineage>
</organism>
<dbReference type="EMBL" id="SOZJ01000001">
    <property type="protein sequence ID" value="TGJ73285.1"/>
    <property type="molecule type" value="Genomic_DNA"/>
</dbReference>
<dbReference type="Proteomes" id="UP000297595">
    <property type="component" value="Unassembled WGS sequence"/>
</dbReference>
<keyword evidence="3" id="KW-0687">Ribonucleoprotein</keyword>
<protein>
    <recommendedName>
        <fullName evidence="5">Ribosomal eL28/Mak16 domain-containing protein</fullName>
    </recommendedName>
</protein>
<gene>
    <name evidence="6" type="ORF">EYR41_000395</name>
</gene>
<evidence type="ECO:0000256" key="1">
    <source>
        <dbReference type="ARBA" id="ARBA00007926"/>
    </source>
</evidence>
<evidence type="ECO:0000259" key="5">
    <source>
        <dbReference type="Pfam" id="PF01778"/>
    </source>
</evidence>
<keyword evidence="2" id="KW-0689">Ribosomal protein</keyword>
<evidence type="ECO:0000313" key="6">
    <source>
        <dbReference type="EMBL" id="TGJ73285.1"/>
    </source>
</evidence>
<feature type="region of interest" description="Disordered" evidence="4">
    <location>
        <begin position="206"/>
        <end position="235"/>
    </location>
</feature>
<reference evidence="6 7" key="1">
    <citation type="submission" date="2019-03" db="EMBL/GenBank/DDBJ databases">
        <title>Nematode-trapping fungi genome.</title>
        <authorList>
            <person name="Vidal-Diez De Ulzurrun G."/>
        </authorList>
    </citation>
    <scope>NUCLEOTIDE SEQUENCE [LARGE SCALE GENOMIC DNA]</scope>
    <source>
        <strain evidence="6 7">TWF154</strain>
    </source>
</reference>
<feature type="domain" description="Ribosomal eL28/Mak16" evidence="5">
    <location>
        <begin position="91"/>
        <end position="205"/>
    </location>
</feature>
<name>A0A8H2E699_ORBOL</name>
<feature type="compositionally biased region" description="Low complexity" evidence="4">
    <location>
        <begin position="223"/>
        <end position="235"/>
    </location>
</feature>
<evidence type="ECO:0000256" key="4">
    <source>
        <dbReference type="SAM" id="MobiDB-lite"/>
    </source>
</evidence>
<proteinExistence type="inferred from homology"/>
<accession>A0A8H2E699</accession>
<dbReference type="GO" id="GO:1990904">
    <property type="term" value="C:ribonucleoprotein complex"/>
    <property type="evidence" value="ECO:0007669"/>
    <property type="project" value="UniProtKB-KW"/>
</dbReference>
<comment type="caution">
    <text evidence="6">The sequence shown here is derived from an EMBL/GenBank/DDBJ whole genome shotgun (WGS) entry which is preliminary data.</text>
</comment>
<evidence type="ECO:0000256" key="2">
    <source>
        <dbReference type="ARBA" id="ARBA00022980"/>
    </source>
</evidence>
<dbReference type="InterPro" id="IPR002672">
    <property type="entry name" value="Ribosomal_eL28"/>
</dbReference>
<dbReference type="AlphaFoldDB" id="A0A8H2E699"/>
<dbReference type="GO" id="GO:0005840">
    <property type="term" value="C:ribosome"/>
    <property type="evidence" value="ECO:0007669"/>
    <property type="project" value="UniProtKB-KW"/>
</dbReference>
<dbReference type="InterPro" id="IPR029004">
    <property type="entry name" value="Ribosomal_eL28/Mak16"/>
</dbReference>
<sequence>MQDVIDRRPYEVFIAGTANVEAKEFVRFKTAVLEQQALALQAHKSNTQNQSRDFNIRPQHQIIYHDRNDRINVKFSQETTVIMSYPASSDLLWEITRNNSSFLVKRKTGSGVRLSRDPLNLRNVHSRKHSGAVNNQAIGIVPSGKGGISLLTKKKGTGATISQSYKPSKTSRKAYVQIANSTTKKGYRADLREDAIARASALIRSYRKSVKPTKESKPRGSKAKASAASAASADL</sequence>
<dbReference type="Gene3D" id="3.30.390.110">
    <property type="match status" value="1"/>
</dbReference>
<comment type="similarity">
    <text evidence="1">Belongs to the eukaryotic ribosomal protein eL28 family.</text>
</comment>
<dbReference type="GO" id="GO:0003735">
    <property type="term" value="F:structural constituent of ribosome"/>
    <property type="evidence" value="ECO:0007669"/>
    <property type="project" value="InterPro"/>
</dbReference>
<evidence type="ECO:0000313" key="7">
    <source>
        <dbReference type="Proteomes" id="UP000297595"/>
    </source>
</evidence>
<evidence type="ECO:0000256" key="3">
    <source>
        <dbReference type="ARBA" id="ARBA00023274"/>
    </source>
</evidence>